<evidence type="ECO:0000313" key="3">
    <source>
        <dbReference type="Proteomes" id="UP000306402"/>
    </source>
</evidence>
<accession>A0A5R9L1G2</accession>
<sequence>MKKLTASAILIVLAFVTVNAQTVARASKKELKADKVATEKSHIKSSDGVGTLTKDNFYSDFGNVANVKWIKGAPFDEAVFIKDGQKTTAFYDYSSKLVGTTNIKKFTDLPANAQKEIQKRYKGFVTGAVVLFEDNQANTTSMTLYGHEFDGNDHFFVTVTKGDKEEVLMVNMSGNVSYFKKMS</sequence>
<name>A0A5R9L1G2_9BACT</name>
<evidence type="ECO:0000313" key="2">
    <source>
        <dbReference type="EMBL" id="TLV02251.1"/>
    </source>
</evidence>
<feature type="signal peptide" evidence="1">
    <location>
        <begin position="1"/>
        <end position="20"/>
    </location>
</feature>
<dbReference type="AlphaFoldDB" id="A0A5R9L1G2"/>
<dbReference type="Gene3D" id="3.10.450.360">
    <property type="match status" value="1"/>
</dbReference>
<keyword evidence="1" id="KW-0732">Signal</keyword>
<reference evidence="2 3" key="1">
    <citation type="submission" date="2019-05" db="EMBL/GenBank/DDBJ databases">
        <authorList>
            <person name="Qu J.-H."/>
        </authorList>
    </citation>
    <scope>NUCLEOTIDE SEQUENCE [LARGE SCALE GENOMIC DNA]</scope>
    <source>
        <strain evidence="2 3">T17</strain>
    </source>
</reference>
<keyword evidence="3" id="KW-1185">Reference proteome</keyword>
<dbReference type="RefSeq" id="WP_138363460.1">
    <property type="nucleotide sequence ID" value="NZ_VCEJ01000002.1"/>
</dbReference>
<evidence type="ECO:0000256" key="1">
    <source>
        <dbReference type="SAM" id="SignalP"/>
    </source>
</evidence>
<dbReference type="EMBL" id="VCEJ01000002">
    <property type="protein sequence ID" value="TLV02251.1"/>
    <property type="molecule type" value="Genomic_DNA"/>
</dbReference>
<gene>
    <name evidence="2" type="ORF">FEN17_01005</name>
</gene>
<dbReference type="OrthoDB" id="1368741at2"/>
<feature type="chain" id="PRO_5024329150" description="Beta-lactamase-inhibitor-like PepSY-like domain-containing protein" evidence="1">
    <location>
        <begin position="21"/>
        <end position="183"/>
    </location>
</feature>
<proteinExistence type="predicted"/>
<protein>
    <recommendedName>
        <fullName evidence="4">Beta-lactamase-inhibitor-like PepSY-like domain-containing protein</fullName>
    </recommendedName>
</protein>
<comment type="caution">
    <text evidence="2">The sequence shown here is derived from an EMBL/GenBank/DDBJ whole genome shotgun (WGS) entry which is preliminary data.</text>
</comment>
<evidence type="ECO:0008006" key="4">
    <source>
        <dbReference type="Google" id="ProtNLM"/>
    </source>
</evidence>
<organism evidence="2 3">
    <name type="scientific">Dyadobacter luticola</name>
    <dbReference type="NCBI Taxonomy" id="1979387"/>
    <lineage>
        <taxon>Bacteria</taxon>
        <taxon>Pseudomonadati</taxon>
        <taxon>Bacteroidota</taxon>
        <taxon>Cytophagia</taxon>
        <taxon>Cytophagales</taxon>
        <taxon>Spirosomataceae</taxon>
        <taxon>Dyadobacter</taxon>
    </lineage>
</organism>
<dbReference type="Proteomes" id="UP000306402">
    <property type="component" value="Unassembled WGS sequence"/>
</dbReference>